<dbReference type="AlphaFoldDB" id="A0A3M7QE02"/>
<name>A0A3M7QE02_BRAPC</name>
<proteinExistence type="predicted"/>
<reference evidence="1 2" key="1">
    <citation type="journal article" date="2018" name="Sci. Rep.">
        <title>Genomic signatures of local adaptation to the degree of environmental predictability in rotifers.</title>
        <authorList>
            <person name="Franch-Gras L."/>
            <person name="Hahn C."/>
            <person name="Garcia-Roger E.M."/>
            <person name="Carmona M.J."/>
            <person name="Serra M."/>
            <person name="Gomez A."/>
        </authorList>
    </citation>
    <scope>NUCLEOTIDE SEQUENCE [LARGE SCALE GENOMIC DNA]</scope>
    <source>
        <strain evidence="1">HYR1</strain>
    </source>
</reference>
<evidence type="ECO:0000313" key="1">
    <source>
        <dbReference type="EMBL" id="RNA09529.1"/>
    </source>
</evidence>
<accession>A0A3M7QE02</accession>
<comment type="caution">
    <text evidence="1">The sequence shown here is derived from an EMBL/GenBank/DDBJ whole genome shotgun (WGS) entry which is preliminary data.</text>
</comment>
<evidence type="ECO:0000313" key="2">
    <source>
        <dbReference type="Proteomes" id="UP000276133"/>
    </source>
</evidence>
<sequence>MRQMIFTFLFQKLNLDEREFVSAGIFCSTNFKEFKMSCNQSFIHLLCETKKEEFLFNLTLAQYNVANKKN</sequence>
<gene>
    <name evidence="1" type="ORF">BpHYR1_005802</name>
</gene>
<dbReference type="EMBL" id="REGN01006449">
    <property type="protein sequence ID" value="RNA09529.1"/>
    <property type="molecule type" value="Genomic_DNA"/>
</dbReference>
<dbReference type="Proteomes" id="UP000276133">
    <property type="component" value="Unassembled WGS sequence"/>
</dbReference>
<protein>
    <submittedName>
        <fullName evidence="1">Uncharacterized protein</fullName>
    </submittedName>
</protein>
<keyword evidence="2" id="KW-1185">Reference proteome</keyword>
<organism evidence="1 2">
    <name type="scientific">Brachionus plicatilis</name>
    <name type="common">Marine rotifer</name>
    <name type="synonym">Brachionus muelleri</name>
    <dbReference type="NCBI Taxonomy" id="10195"/>
    <lineage>
        <taxon>Eukaryota</taxon>
        <taxon>Metazoa</taxon>
        <taxon>Spiralia</taxon>
        <taxon>Gnathifera</taxon>
        <taxon>Rotifera</taxon>
        <taxon>Eurotatoria</taxon>
        <taxon>Monogononta</taxon>
        <taxon>Pseudotrocha</taxon>
        <taxon>Ploima</taxon>
        <taxon>Brachionidae</taxon>
        <taxon>Brachionus</taxon>
    </lineage>
</organism>